<dbReference type="EMBL" id="CAEZSR010000094">
    <property type="protein sequence ID" value="CAB4570602.1"/>
    <property type="molecule type" value="Genomic_DNA"/>
</dbReference>
<dbReference type="InterPro" id="IPR027417">
    <property type="entry name" value="P-loop_NTPase"/>
</dbReference>
<feature type="domain" description="ArsA/GET3 Anion-transporting ATPase-like" evidence="1">
    <location>
        <begin position="26"/>
        <end position="297"/>
    </location>
</feature>
<dbReference type="GO" id="GO:0016887">
    <property type="term" value="F:ATP hydrolysis activity"/>
    <property type="evidence" value="ECO:0007669"/>
    <property type="project" value="InterPro"/>
</dbReference>
<dbReference type="AlphaFoldDB" id="A0A6J6E2N2"/>
<protein>
    <submittedName>
        <fullName evidence="2">Unannotated protein</fullName>
    </submittedName>
</protein>
<name>A0A6J6E2N2_9ZZZZ</name>
<reference evidence="2" key="1">
    <citation type="submission" date="2020-05" db="EMBL/GenBank/DDBJ databases">
        <authorList>
            <person name="Chiriac C."/>
            <person name="Salcher M."/>
            <person name="Ghai R."/>
            <person name="Kavagutti S V."/>
        </authorList>
    </citation>
    <scope>NUCLEOTIDE SEQUENCE</scope>
</reference>
<dbReference type="PANTHER" id="PTHR10803:SF26">
    <property type="entry name" value="ANION TRANSPORTER ATPASE-RELATED"/>
    <property type="match status" value="1"/>
</dbReference>
<dbReference type="InterPro" id="IPR016300">
    <property type="entry name" value="ATPase_ArsA/GET3"/>
</dbReference>
<sequence>MSTTAPDSPTGRADLGDLAAALAGAQVVVCCGSGGVGKTTTAAVLGLELARRGQRVVVVTIDPAKRLADALGLTGGLTNEPARLDLDLPPGSRGELWATMLDTAATFDGLVRANAPTAEQAERILSNRFYRNIAGALSGTQEYMAAERLHALHRDDRFDVVVVDTPPTRNALDFLEAPGTLARFLDHPLFKLLMMPTRRGMKVLNVAAQPVLRTIGKVVGGDVLADAIAFFQAFDGMETGFRDRADAVMTLLRSDVTRFVLVAAPQRDTIDEARYFASRLASSSLSVAALVVNRSTPTFGTPTVARTRANAALWANLDELVATSEAEHAQLGDLVRDVDPAPVCWVPMLSSDVHDQSGLDEIRRLLFGPEPGNG</sequence>
<dbReference type="PANTHER" id="PTHR10803">
    <property type="entry name" value="ARSENICAL PUMP-DRIVING ATPASE ARSENITE-TRANSLOCATING ATPASE"/>
    <property type="match status" value="1"/>
</dbReference>
<dbReference type="Gene3D" id="3.40.50.300">
    <property type="entry name" value="P-loop containing nucleotide triphosphate hydrolases"/>
    <property type="match status" value="1"/>
</dbReference>
<evidence type="ECO:0000313" key="2">
    <source>
        <dbReference type="EMBL" id="CAB4570602.1"/>
    </source>
</evidence>
<evidence type="ECO:0000259" key="1">
    <source>
        <dbReference type="Pfam" id="PF02374"/>
    </source>
</evidence>
<gene>
    <name evidence="2" type="ORF">UFOPK1493_02366</name>
</gene>
<dbReference type="GO" id="GO:0005524">
    <property type="term" value="F:ATP binding"/>
    <property type="evidence" value="ECO:0007669"/>
    <property type="project" value="InterPro"/>
</dbReference>
<organism evidence="2">
    <name type="scientific">freshwater metagenome</name>
    <dbReference type="NCBI Taxonomy" id="449393"/>
    <lineage>
        <taxon>unclassified sequences</taxon>
        <taxon>metagenomes</taxon>
        <taxon>ecological metagenomes</taxon>
    </lineage>
</organism>
<proteinExistence type="predicted"/>
<dbReference type="Pfam" id="PF02374">
    <property type="entry name" value="ArsA_ATPase"/>
    <property type="match status" value="1"/>
</dbReference>
<dbReference type="InterPro" id="IPR025723">
    <property type="entry name" value="ArsA/GET3_ATPase-like"/>
</dbReference>
<dbReference type="SUPFAM" id="SSF52540">
    <property type="entry name" value="P-loop containing nucleoside triphosphate hydrolases"/>
    <property type="match status" value="1"/>
</dbReference>
<accession>A0A6J6E2N2</accession>